<dbReference type="GO" id="GO:0005886">
    <property type="term" value="C:plasma membrane"/>
    <property type="evidence" value="ECO:0007669"/>
    <property type="project" value="UniProtKB-SubCell"/>
</dbReference>
<reference evidence="16 17" key="1">
    <citation type="journal article" date="2011" name="Front. Microbiol.">
        <title>Genomic signatures of strain selection and enhancement in Bacillus atrophaeus var. globigii, a historical biowarfare simulant.</title>
        <authorList>
            <person name="Gibbons H.S."/>
            <person name="Broomall S.M."/>
            <person name="McNew L.A."/>
            <person name="Daligault H."/>
            <person name="Chapman C."/>
            <person name="Bruce D."/>
            <person name="Karavis M."/>
            <person name="Krepps M."/>
            <person name="McGregor P.A."/>
            <person name="Hong C."/>
            <person name="Park K.H."/>
            <person name="Akmal A."/>
            <person name="Feldman A."/>
            <person name="Lin J.S."/>
            <person name="Chang W.E."/>
            <person name="Higgs B.W."/>
            <person name="Demirev P."/>
            <person name="Lindquist J."/>
            <person name="Liem A."/>
            <person name="Fochler E."/>
            <person name="Read T.D."/>
            <person name="Tapia R."/>
            <person name="Johnson S."/>
            <person name="Bishop-Lilly K.A."/>
            <person name="Detter C."/>
            <person name="Han C."/>
            <person name="Sozhamannan S."/>
            <person name="Rosenzweig C.N."/>
            <person name="Skowronski E.W."/>
        </authorList>
    </citation>
    <scope>NUCLEOTIDE SEQUENCE [LARGE SCALE GENOMIC DNA]</scope>
    <source>
        <strain evidence="16 17">CC-PW-9</strain>
    </source>
</reference>
<keyword evidence="4 14" id="KW-0645">Protease</keyword>
<protein>
    <recommendedName>
        <fullName evidence="12 14">Protease HtpX</fullName>
        <ecNumber evidence="14">3.4.24.-</ecNumber>
    </recommendedName>
    <alternativeName>
        <fullName evidence="13 14">Heat shock protein HtpX</fullName>
    </alternativeName>
</protein>
<dbReference type="EMBL" id="PIQH01000001">
    <property type="protein sequence ID" value="RUO81337.1"/>
    <property type="molecule type" value="Genomic_DNA"/>
</dbReference>
<dbReference type="InterPro" id="IPR001915">
    <property type="entry name" value="Peptidase_M48"/>
</dbReference>
<evidence type="ECO:0000256" key="2">
    <source>
        <dbReference type="ARBA" id="ARBA00009779"/>
    </source>
</evidence>
<evidence type="ECO:0000256" key="3">
    <source>
        <dbReference type="ARBA" id="ARBA00022475"/>
    </source>
</evidence>
<dbReference type="Proteomes" id="UP000287996">
    <property type="component" value="Unassembled WGS sequence"/>
</dbReference>
<keyword evidence="10 14" id="KW-0482">Metalloprotease</keyword>
<keyword evidence="11 14" id="KW-0472">Membrane</keyword>
<evidence type="ECO:0000313" key="16">
    <source>
        <dbReference type="EMBL" id="RUO81337.1"/>
    </source>
</evidence>
<comment type="similarity">
    <text evidence="2 14">Belongs to the peptidase M48B family.</text>
</comment>
<evidence type="ECO:0000256" key="1">
    <source>
        <dbReference type="ARBA" id="ARBA00004429"/>
    </source>
</evidence>
<dbReference type="GO" id="GO:0008270">
    <property type="term" value="F:zinc ion binding"/>
    <property type="evidence" value="ECO:0007669"/>
    <property type="project" value="UniProtKB-UniRule"/>
</dbReference>
<dbReference type="EC" id="3.4.24.-" evidence="14"/>
<dbReference type="CDD" id="cd07335">
    <property type="entry name" value="M48B_HtpX_like"/>
    <property type="match status" value="1"/>
</dbReference>
<feature type="binding site" evidence="14">
    <location>
        <position position="147"/>
    </location>
    <ligand>
        <name>Zn(2+)</name>
        <dbReference type="ChEBI" id="CHEBI:29105"/>
        <note>catalytic</note>
    </ligand>
</feature>
<evidence type="ECO:0000256" key="12">
    <source>
        <dbReference type="ARBA" id="ARBA00071790"/>
    </source>
</evidence>
<dbReference type="OrthoDB" id="15218at2"/>
<accession>A0A432ZTV0</accession>
<dbReference type="NCBIfam" id="NF003965">
    <property type="entry name" value="PRK05457.1"/>
    <property type="match status" value="1"/>
</dbReference>
<evidence type="ECO:0000256" key="8">
    <source>
        <dbReference type="ARBA" id="ARBA00022833"/>
    </source>
</evidence>
<keyword evidence="6 14" id="KW-0479">Metal-binding</keyword>
<evidence type="ECO:0000256" key="9">
    <source>
        <dbReference type="ARBA" id="ARBA00022989"/>
    </source>
</evidence>
<comment type="caution">
    <text evidence="16">The sequence shown here is derived from an EMBL/GenBank/DDBJ whole genome shotgun (WGS) entry which is preliminary data.</text>
</comment>
<name>A0A432ZTV0_9GAMM</name>
<proteinExistence type="inferred from homology"/>
<evidence type="ECO:0000256" key="13">
    <source>
        <dbReference type="ARBA" id="ARBA00080389"/>
    </source>
</evidence>
<dbReference type="InterPro" id="IPR022919">
    <property type="entry name" value="Pept_M48_protease_HtpX"/>
</dbReference>
<evidence type="ECO:0000256" key="11">
    <source>
        <dbReference type="ARBA" id="ARBA00023136"/>
    </source>
</evidence>
<comment type="subcellular location">
    <subcellularLocation>
        <location evidence="1">Cell inner membrane</location>
        <topology evidence="1">Multi-pass membrane protein</topology>
    </subcellularLocation>
    <subcellularLocation>
        <location evidence="14">Cell membrane</location>
        <topology evidence="14">Multi-pass membrane protein</topology>
    </subcellularLocation>
</comment>
<dbReference type="Gene3D" id="3.30.2010.10">
    <property type="entry name" value="Metalloproteases ('zincins'), catalytic domain"/>
    <property type="match status" value="1"/>
</dbReference>
<evidence type="ECO:0000256" key="14">
    <source>
        <dbReference type="HAMAP-Rule" id="MF_00188"/>
    </source>
</evidence>
<evidence type="ECO:0000256" key="4">
    <source>
        <dbReference type="ARBA" id="ARBA00022670"/>
    </source>
</evidence>
<keyword evidence="14" id="KW-0346">Stress response</keyword>
<organism evidence="16 17">
    <name type="scientific">Idiomarina tyrosinivorans</name>
    <dbReference type="NCBI Taxonomy" id="1445662"/>
    <lineage>
        <taxon>Bacteria</taxon>
        <taxon>Pseudomonadati</taxon>
        <taxon>Pseudomonadota</taxon>
        <taxon>Gammaproteobacteria</taxon>
        <taxon>Alteromonadales</taxon>
        <taxon>Idiomarinaceae</taxon>
        <taxon>Idiomarina</taxon>
    </lineage>
</organism>
<evidence type="ECO:0000313" key="17">
    <source>
        <dbReference type="Proteomes" id="UP000287996"/>
    </source>
</evidence>
<feature type="transmembrane region" description="Helical" evidence="14">
    <location>
        <begin position="39"/>
        <end position="57"/>
    </location>
</feature>
<gene>
    <name evidence="14" type="primary">htpX</name>
    <name evidence="16" type="ORF">CWI84_00845</name>
</gene>
<keyword evidence="8 14" id="KW-0862">Zinc</keyword>
<evidence type="ECO:0000256" key="7">
    <source>
        <dbReference type="ARBA" id="ARBA00022801"/>
    </source>
</evidence>
<feature type="domain" description="Peptidase M48" evidence="15">
    <location>
        <begin position="77"/>
        <end position="289"/>
    </location>
</feature>
<dbReference type="FunFam" id="3.30.2010.10:FF:000001">
    <property type="entry name" value="Protease HtpX"/>
    <property type="match status" value="1"/>
</dbReference>
<dbReference type="AlphaFoldDB" id="A0A432ZTV0"/>
<evidence type="ECO:0000256" key="10">
    <source>
        <dbReference type="ARBA" id="ARBA00023049"/>
    </source>
</evidence>
<feature type="active site" evidence="14">
    <location>
        <position position="144"/>
    </location>
</feature>
<comment type="cofactor">
    <cofactor evidence="14">
        <name>Zn(2+)</name>
        <dbReference type="ChEBI" id="CHEBI:29105"/>
    </cofactor>
    <text evidence="14">Binds 1 zinc ion per subunit.</text>
</comment>
<keyword evidence="7 14" id="KW-0378">Hydrolase</keyword>
<dbReference type="GO" id="GO:0006508">
    <property type="term" value="P:proteolysis"/>
    <property type="evidence" value="ECO:0007669"/>
    <property type="project" value="UniProtKB-KW"/>
</dbReference>
<keyword evidence="3 14" id="KW-1003">Cell membrane</keyword>
<evidence type="ECO:0000259" key="15">
    <source>
        <dbReference type="Pfam" id="PF01435"/>
    </source>
</evidence>
<feature type="binding site" evidence="14">
    <location>
        <position position="143"/>
    </location>
    <ligand>
        <name>Zn(2+)</name>
        <dbReference type="ChEBI" id="CHEBI:29105"/>
        <note>catalytic</note>
    </ligand>
</feature>
<dbReference type="GO" id="GO:0004222">
    <property type="term" value="F:metalloendopeptidase activity"/>
    <property type="evidence" value="ECO:0007669"/>
    <property type="project" value="UniProtKB-UniRule"/>
</dbReference>
<dbReference type="Pfam" id="PF01435">
    <property type="entry name" value="Peptidase_M48"/>
    <property type="match status" value="1"/>
</dbReference>
<feature type="binding site" evidence="14">
    <location>
        <position position="223"/>
    </location>
    <ligand>
        <name>Zn(2+)</name>
        <dbReference type="ChEBI" id="CHEBI:29105"/>
        <note>catalytic</note>
    </ligand>
</feature>
<dbReference type="PANTHER" id="PTHR43221">
    <property type="entry name" value="PROTEASE HTPX"/>
    <property type="match status" value="1"/>
</dbReference>
<evidence type="ECO:0000256" key="6">
    <source>
        <dbReference type="ARBA" id="ARBA00022723"/>
    </source>
</evidence>
<feature type="transmembrane region" description="Helical" evidence="14">
    <location>
        <begin position="153"/>
        <end position="174"/>
    </location>
</feature>
<evidence type="ECO:0000256" key="5">
    <source>
        <dbReference type="ARBA" id="ARBA00022692"/>
    </source>
</evidence>
<keyword evidence="9 14" id="KW-1133">Transmembrane helix</keyword>
<dbReference type="PANTHER" id="PTHR43221:SF1">
    <property type="entry name" value="PROTEASE HTPX"/>
    <property type="match status" value="1"/>
</dbReference>
<keyword evidence="5 14" id="KW-0812">Transmembrane</keyword>
<dbReference type="HAMAP" id="MF_00188">
    <property type="entry name" value="Pept_M48_protease_HtpX"/>
    <property type="match status" value="1"/>
</dbReference>
<keyword evidence="17" id="KW-1185">Reference proteome</keyword>
<sequence>MKRILLFVATNLAVLLVLSVVYSVLSRWFGFSVQNTGGLLFFCAIFGFGGALISLLMSRWMALRSVGGQVIERPRDARESWLLNTVARQTKKAGIPMPQVAIYRSPEPNAFATGASKSSSLVAVSTGLLEQMTEDEVEAVLAHEISHIANGDMVTLTLIQGVLNTFVMFFARVIAGAINNATRSNDSQQGLGTFAYFGIVMALELVFGILASLIVMWFSRYREFRADAGAAHLESPAKMIAALQRLQRAQESRLDGTMLAFGINGKRSSLAQWFSSHPPLAARIAALQQHRY</sequence>
<feature type="transmembrane region" description="Helical" evidence="14">
    <location>
        <begin position="194"/>
        <end position="218"/>
    </location>
</feature>
<dbReference type="InterPro" id="IPR050083">
    <property type="entry name" value="HtpX_protease"/>
</dbReference>
<dbReference type="RefSeq" id="WP_126840682.1">
    <property type="nucleotide sequence ID" value="NZ_PIQH01000001.1"/>
</dbReference>